<feature type="non-terminal residue" evidence="1">
    <location>
        <position position="80"/>
    </location>
</feature>
<organism evidence="1 2">
    <name type="scientific">Mycobacterium arosiense ATCC BAA-1401 = DSM 45069</name>
    <dbReference type="NCBI Taxonomy" id="1265311"/>
    <lineage>
        <taxon>Bacteria</taxon>
        <taxon>Bacillati</taxon>
        <taxon>Actinomycetota</taxon>
        <taxon>Actinomycetes</taxon>
        <taxon>Mycobacteriales</taxon>
        <taxon>Mycobacteriaceae</taxon>
        <taxon>Mycobacterium</taxon>
        <taxon>Mycobacterium avium complex (MAC)</taxon>
    </lineage>
</organism>
<dbReference type="SUPFAM" id="SSF63411">
    <property type="entry name" value="LuxS/MPP-like metallohydrolase"/>
    <property type="match status" value="1"/>
</dbReference>
<reference evidence="1 2" key="1">
    <citation type="submission" date="2016-12" db="EMBL/GenBank/DDBJ databases">
        <title>The new phylogeny of genus Mycobacterium.</title>
        <authorList>
            <person name="Tortoli E."/>
            <person name="Trovato A."/>
            <person name="Cirillo D.M."/>
        </authorList>
    </citation>
    <scope>NUCLEOTIDE SEQUENCE [LARGE SCALE GENOMIC DNA]</scope>
    <source>
        <strain evidence="1 2">DSM 45069</strain>
    </source>
</reference>
<evidence type="ECO:0000313" key="1">
    <source>
        <dbReference type="EMBL" id="ORA01568.1"/>
    </source>
</evidence>
<dbReference type="GO" id="GO:0046872">
    <property type="term" value="F:metal ion binding"/>
    <property type="evidence" value="ECO:0007669"/>
    <property type="project" value="InterPro"/>
</dbReference>
<evidence type="ECO:0008006" key="3">
    <source>
        <dbReference type="Google" id="ProtNLM"/>
    </source>
</evidence>
<proteinExistence type="predicted"/>
<protein>
    <recommendedName>
        <fullName evidence="3">Peptidase M16 N-terminal domain-containing protein</fullName>
    </recommendedName>
</protein>
<dbReference type="EMBL" id="MVHG01000374">
    <property type="protein sequence ID" value="ORA01568.1"/>
    <property type="molecule type" value="Genomic_DNA"/>
</dbReference>
<accession>A0A1W9YNB6</accession>
<dbReference type="AlphaFoldDB" id="A0A1W9YNB6"/>
<comment type="caution">
    <text evidence="1">The sequence shown here is derived from an EMBL/GenBank/DDBJ whole genome shotgun (WGS) entry which is preliminary data.</text>
</comment>
<sequence length="80" mass="9034">MSTLLLFCLLCPWSYADQRSEVEAFQLENGMGVLLKPTEQHRHVSIRLVVGVGFADFSCREKQLPHLLEHLFFSGLDGGD</sequence>
<dbReference type="Gene3D" id="3.30.830.10">
    <property type="entry name" value="Metalloenzyme, LuxS/M16 peptidase-like"/>
    <property type="match status" value="1"/>
</dbReference>
<name>A0A1W9YNB6_MYCAI</name>
<keyword evidence="2" id="KW-1185">Reference proteome</keyword>
<dbReference type="InterPro" id="IPR011249">
    <property type="entry name" value="Metalloenz_LuxS/M16"/>
</dbReference>
<gene>
    <name evidence="1" type="ORF">BST14_29015</name>
</gene>
<dbReference type="Proteomes" id="UP000192707">
    <property type="component" value="Unassembled WGS sequence"/>
</dbReference>
<evidence type="ECO:0000313" key="2">
    <source>
        <dbReference type="Proteomes" id="UP000192707"/>
    </source>
</evidence>